<dbReference type="SUPFAM" id="SSF53955">
    <property type="entry name" value="Lysozyme-like"/>
    <property type="match status" value="1"/>
</dbReference>
<dbReference type="GO" id="GO:0004180">
    <property type="term" value="F:carboxypeptidase activity"/>
    <property type="evidence" value="ECO:0007669"/>
    <property type="project" value="UniProtKB-KW"/>
</dbReference>
<gene>
    <name evidence="2" type="ORF">HB991_06465</name>
</gene>
<dbReference type="InterPro" id="IPR000726">
    <property type="entry name" value="Glyco_hydro_19_cat"/>
</dbReference>
<protein>
    <submittedName>
        <fullName evidence="2">Carboxypeptidase</fullName>
    </submittedName>
</protein>
<keyword evidence="2" id="KW-0121">Carboxypeptidase</keyword>
<dbReference type="EMBL" id="JAASAI010000004">
    <property type="protein sequence ID" value="NIL22158.1"/>
    <property type="molecule type" value="Genomic_DNA"/>
</dbReference>
<accession>A0AA44CK36</accession>
<dbReference type="Gene3D" id="1.10.530.10">
    <property type="match status" value="1"/>
</dbReference>
<dbReference type="Pfam" id="PF00182">
    <property type="entry name" value="Glyco_hydro_19"/>
    <property type="match status" value="1"/>
</dbReference>
<keyword evidence="2" id="KW-0378">Hydrolase</keyword>
<feature type="domain" description="Glycoside hydrolase family 19 catalytic" evidence="1">
    <location>
        <begin position="52"/>
        <end position="86"/>
    </location>
</feature>
<dbReference type="GO" id="GO:0016998">
    <property type="term" value="P:cell wall macromolecule catabolic process"/>
    <property type="evidence" value="ECO:0007669"/>
    <property type="project" value="InterPro"/>
</dbReference>
<organism evidence="2 3">
    <name type="scientific">Yersinia mollaretii</name>
    <dbReference type="NCBI Taxonomy" id="33060"/>
    <lineage>
        <taxon>Bacteria</taxon>
        <taxon>Pseudomonadati</taxon>
        <taxon>Pseudomonadota</taxon>
        <taxon>Gammaproteobacteria</taxon>
        <taxon>Enterobacterales</taxon>
        <taxon>Yersiniaceae</taxon>
        <taxon>Yersinia</taxon>
    </lineage>
</organism>
<dbReference type="InterPro" id="IPR023346">
    <property type="entry name" value="Lysozyme-like_dom_sf"/>
</dbReference>
<name>A0AA44CK36_YERMO</name>
<dbReference type="AlphaFoldDB" id="A0AA44CK36"/>
<dbReference type="GO" id="GO:0004568">
    <property type="term" value="F:chitinase activity"/>
    <property type="evidence" value="ECO:0007669"/>
    <property type="project" value="InterPro"/>
</dbReference>
<evidence type="ECO:0000313" key="3">
    <source>
        <dbReference type="Proteomes" id="UP000712947"/>
    </source>
</evidence>
<reference evidence="2" key="1">
    <citation type="submission" date="2020-03" db="EMBL/GenBank/DDBJ databases">
        <authorList>
            <person name="Kislichkina A."/>
            <person name="Dentovskaya S."/>
            <person name="Shaikhutdinov R."/>
            <person name="Ivanov S."/>
            <person name="Sizova A."/>
            <person name="Solomentsev V."/>
            <person name="Bogun A."/>
        </authorList>
    </citation>
    <scope>NUCLEOTIDE SEQUENCE</scope>
    <source>
        <strain evidence="2">SCPM-O-B-7610</strain>
    </source>
</reference>
<proteinExistence type="predicted"/>
<sequence length="154" mass="17826">MSVQGITLNTQIAYVLATVKRETGNTFKPVKEGDWIGHSSSDEFRKNNFRYYPYYGRGYVQITWDYNYKKYSEKLDIDLLNEPDLALEPNNALFILVDGFKFGVFSGKKITDYVNEKKTDFYNARRCINGLDHAEEIKSFAEEFLIDLDNGSLS</sequence>
<evidence type="ECO:0000313" key="2">
    <source>
        <dbReference type="EMBL" id="NIL22158.1"/>
    </source>
</evidence>
<comment type="caution">
    <text evidence="2">The sequence shown here is derived from an EMBL/GenBank/DDBJ whole genome shotgun (WGS) entry which is preliminary data.</text>
</comment>
<evidence type="ECO:0000259" key="1">
    <source>
        <dbReference type="Pfam" id="PF00182"/>
    </source>
</evidence>
<keyword evidence="2" id="KW-0645">Protease</keyword>
<dbReference type="GO" id="GO:0006032">
    <property type="term" value="P:chitin catabolic process"/>
    <property type="evidence" value="ECO:0007669"/>
    <property type="project" value="InterPro"/>
</dbReference>
<dbReference type="Proteomes" id="UP000712947">
    <property type="component" value="Unassembled WGS sequence"/>
</dbReference>